<dbReference type="EMBL" id="QTUC01000001">
    <property type="protein sequence ID" value="REF35784.1"/>
    <property type="molecule type" value="Genomic_DNA"/>
</dbReference>
<reference evidence="2 3" key="1">
    <citation type="submission" date="2018-08" db="EMBL/GenBank/DDBJ databases">
        <title>Sequencing the genomes of 1000 actinobacteria strains.</title>
        <authorList>
            <person name="Klenk H.-P."/>
        </authorList>
    </citation>
    <scope>NUCLEOTIDE SEQUENCE [LARGE SCALE GENOMIC DNA]</scope>
    <source>
        <strain evidence="2 3">DSM 22891</strain>
    </source>
</reference>
<feature type="domain" description="SAF" evidence="1">
    <location>
        <begin position="16"/>
        <end position="78"/>
    </location>
</feature>
<comment type="caution">
    <text evidence="2">The sequence shown here is derived from an EMBL/GenBank/DDBJ whole genome shotgun (WGS) entry which is preliminary data.</text>
</comment>
<evidence type="ECO:0000313" key="3">
    <source>
        <dbReference type="Proteomes" id="UP000256485"/>
    </source>
</evidence>
<dbReference type="SMART" id="SM00858">
    <property type="entry name" value="SAF"/>
    <property type="match status" value="1"/>
</dbReference>
<gene>
    <name evidence="2" type="ORF">DFJ64_1175</name>
</gene>
<protein>
    <submittedName>
        <fullName evidence="2">Flp pilus assembly protein CpaB</fullName>
    </submittedName>
</protein>
<keyword evidence="3" id="KW-1185">Reference proteome</keyword>
<evidence type="ECO:0000259" key="1">
    <source>
        <dbReference type="SMART" id="SM00858"/>
    </source>
</evidence>
<evidence type="ECO:0000313" key="2">
    <source>
        <dbReference type="EMBL" id="REF35784.1"/>
    </source>
</evidence>
<dbReference type="Proteomes" id="UP000256485">
    <property type="component" value="Unassembled WGS sequence"/>
</dbReference>
<accession>A0A3D9VC82</accession>
<name>A0A3D9VC82_THECX</name>
<dbReference type="InterPro" id="IPR013974">
    <property type="entry name" value="SAF"/>
</dbReference>
<sequence length="218" mass="21907">MALALHGLEPEPASTTEVLVAARDLPGGKRLEPSDLRVVALPTDTVPAGALRPGDPRAARVLATPVRAGEPLTDVRVLGPSLLDAYANGQELVAATVRLADPGDLAAVQVGDRIDVLAVPTDPATTDPATTDPAATNPAPARVELVARAAPVIALPSTDRTGATGRAAETSADLSAVETTVAQSPGDLVVLAVPADVAADLARAAVTARLSAVVRGRS</sequence>
<organism evidence="2 3">
    <name type="scientific">Thermasporomyces composti</name>
    <dbReference type="NCBI Taxonomy" id="696763"/>
    <lineage>
        <taxon>Bacteria</taxon>
        <taxon>Bacillati</taxon>
        <taxon>Actinomycetota</taxon>
        <taxon>Actinomycetes</taxon>
        <taxon>Propionibacteriales</taxon>
        <taxon>Nocardioidaceae</taxon>
        <taxon>Thermasporomyces</taxon>
    </lineage>
</organism>
<dbReference type="CDD" id="cd11614">
    <property type="entry name" value="SAF_CpaB_FlgA_like"/>
    <property type="match status" value="1"/>
</dbReference>
<dbReference type="AlphaFoldDB" id="A0A3D9VC82"/>
<proteinExistence type="predicted"/>
<dbReference type="Pfam" id="PF08666">
    <property type="entry name" value="SAF"/>
    <property type="match status" value="1"/>
</dbReference>